<dbReference type="InterPro" id="IPR052894">
    <property type="entry name" value="AsmA-related"/>
</dbReference>
<keyword evidence="2" id="KW-0472">Membrane</keyword>
<keyword evidence="2" id="KW-0812">Transmembrane</keyword>
<dbReference type="Pfam" id="PF05170">
    <property type="entry name" value="AsmA"/>
    <property type="match status" value="1"/>
</dbReference>
<reference evidence="4 5" key="1">
    <citation type="submission" date="2018-04" db="EMBL/GenBank/DDBJ databases">
        <title>Cupriavidus necator CR12 genome sequencing and assembly.</title>
        <authorList>
            <person name="Ben Fekih I."/>
            <person name="Mazhar H.S."/>
            <person name="Bello S.K."/>
            <person name="Rensing C."/>
        </authorList>
    </citation>
    <scope>NUCLEOTIDE SEQUENCE [LARGE SCALE GENOMIC DNA]</scope>
    <source>
        <strain evidence="4 5">CR12</strain>
    </source>
</reference>
<dbReference type="AlphaFoldDB" id="A0A367PM73"/>
<dbReference type="GO" id="GO:0005886">
    <property type="term" value="C:plasma membrane"/>
    <property type="evidence" value="ECO:0007669"/>
    <property type="project" value="TreeGrafter"/>
</dbReference>
<proteinExistence type="predicted"/>
<accession>A0A367PM73</accession>
<dbReference type="GO" id="GO:0090313">
    <property type="term" value="P:regulation of protein targeting to membrane"/>
    <property type="evidence" value="ECO:0007669"/>
    <property type="project" value="TreeGrafter"/>
</dbReference>
<evidence type="ECO:0000256" key="1">
    <source>
        <dbReference type="SAM" id="MobiDB-lite"/>
    </source>
</evidence>
<feature type="domain" description="AsmA" evidence="3">
    <location>
        <begin position="1"/>
        <end position="607"/>
    </location>
</feature>
<dbReference type="Proteomes" id="UP000253501">
    <property type="component" value="Unassembled WGS sequence"/>
</dbReference>
<dbReference type="InterPro" id="IPR007844">
    <property type="entry name" value="AsmA"/>
</dbReference>
<feature type="region of interest" description="Disordered" evidence="1">
    <location>
        <begin position="714"/>
        <end position="786"/>
    </location>
</feature>
<evidence type="ECO:0000256" key="2">
    <source>
        <dbReference type="SAM" id="Phobius"/>
    </source>
</evidence>
<dbReference type="RefSeq" id="WP_114131863.1">
    <property type="nucleotide sequence ID" value="NZ_CP068434.1"/>
</dbReference>
<organism evidence="4 5">
    <name type="scientific">Cupriavidus necator</name>
    <name type="common">Alcaligenes eutrophus</name>
    <name type="synonym">Ralstonia eutropha</name>
    <dbReference type="NCBI Taxonomy" id="106590"/>
    <lineage>
        <taxon>Bacteria</taxon>
        <taxon>Pseudomonadati</taxon>
        <taxon>Pseudomonadota</taxon>
        <taxon>Betaproteobacteria</taxon>
        <taxon>Burkholderiales</taxon>
        <taxon>Burkholderiaceae</taxon>
        <taxon>Cupriavidus</taxon>
    </lineage>
</organism>
<dbReference type="EMBL" id="QDHA01000023">
    <property type="protein sequence ID" value="RCJ08624.1"/>
    <property type="molecule type" value="Genomic_DNA"/>
</dbReference>
<gene>
    <name evidence="4" type="ORF">DDK22_10285</name>
</gene>
<evidence type="ECO:0000313" key="4">
    <source>
        <dbReference type="EMBL" id="RCJ08624.1"/>
    </source>
</evidence>
<dbReference type="PANTHER" id="PTHR30441">
    <property type="entry name" value="DUF748 DOMAIN-CONTAINING PROTEIN"/>
    <property type="match status" value="1"/>
</dbReference>
<protein>
    <submittedName>
        <fullName evidence="4">AsmA family protein</fullName>
    </submittedName>
</protein>
<name>A0A367PM73_CUPNE</name>
<keyword evidence="2" id="KW-1133">Transmembrane helix</keyword>
<comment type="caution">
    <text evidence="4">The sequence shown here is derived from an EMBL/GenBank/DDBJ whole genome shotgun (WGS) entry which is preliminary data.</text>
</comment>
<evidence type="ECO:0000313" key="5">
    <source>
        <dbReference type="Proteomes" id="UP000253501"/>
    </source>
</evidence>
<feature type="transmembrane region" description="Helical" evidence="2">
    <location>
        <begin position="7"/>
        <end position="29"/>
    </location>
</feature>
<sequence>MPVRRKVVLWSVLTPVALIALLVVVILTFDWNRLKPWLNDRVSEAIGRPFAINGDLTVTWRHGEGEKGWRTLVPWPRLSARDITIGNTDWAKQPNLATVRELIFVLRPIPLLAHQIAVPTIVVDSPAVWLERLPDARNNWTLEFGPKKGPSEWELDIGEVVLARGNLALADQFKKIELQAELDTTGDNPLYDKARDGALVAPEASQVPPGPPAGATATASAPAASASGAASAPGASGPPASAIAANGRYGVRWKATGRYNEATINASGKAGTVLSLRNTDVPFPILADVRVGTTRAVIEGTVTNPAHLAALDVHLTLAGDSMARLYALTGVVLPSTPPYQTRGRLMATLRKEGSIYEYQKFTGRVGGSDLSGTLTFTKRDPRPLLAGNLVSNQLRFVDLAPLIGADAKPGRPAKDSPVAQPADKALPVAPFRTERWDEIDADVHFTGKRIIRDAELPISDLVTHLKLQDGVLLLDPLNFGVAGGNLVSTMRLDGKREPMGATVDMTARHMKLKQLFPTFDLMRASIGELNGSAKLSATGNSVAALMASSNGEAKLLVENGTVSKFLLEAMGLNVGSVVIRKLFGDRPVRINCGVSDFAFTDGIARARTFVLDTDDAVIETTGGIDLRNEKLALTIHPDSKGLRVFSLRSPLYVGGTMKKPSVSPDIGVLALRAGGALSLALLAPVATAVLPLVDLSPGGEDNLCATLLADLRKRPVAPPPGKTYKDPRTGKTAGMTAGKPIPKETPGTAAQADAQTRSPARASEREVRKPAPAPARPDNDPLYKGG</sequence>
<feature type="compositionally biased region" description="Basic and acidic residues" evidence="1">
    <location>
        <begin position="777"/>
        <end position="786"/>
    </location>
</feature>
<evidence type="ECO:0000259" key="3">
    <source>
        <dbReference type="Pfam" id="PF05170"/>
    </source>
</evidence>
<dbReference type="PANTHER" id="PTHR30441:SF9">
    <property type="entry name" value="ASMA FAMILY PROTEIN YHJG"/>
    <property type="match status" value="1"/>
</dbReference>